<dbReference type="OrthoDB" id="24581at2759"/>
<keyword evidence="6" id="KW-0520">NAD</keyword>
<protein>
    <recommendedName>
        <fullName evidence="2">NAD(+) kinase</fullName>
        <ecNumber evidence="2">2.7.1.23</ecNumber>
    </recommendedName>
</protein>
<dbReference type="GO" id="GO:0006741">
    <property type="term" value="P:NADP+ biosynthetic process"/>
    <property type="evidence" value="ECO:0007669"/>
    <property type="project" value="InterPro"/>
</dbReference>
<keyword evidence="4" id="KW-0418">Kinase</keyword>
<dbReference type="AlphaFoldDB" id="A0A177ASA4"/>
<dbReference type="Gene3D" id="3.40.50.10330">
    <property type="entry name" value="Probable inorganic polyphosphate/atp-NAD kinase, domain 1"/>
    <property type="match status" value="1"/>
</dbReference>
<keyword evidence="3" id="KW-0808">Transferase</keyword>
<accession>A0A177ASA4</accession>
<evidence type="ECO:0000256" key="1">
    <source>
        <dbReference type="ARBA" id="ARBA00010995"/>
    </source>
</evidence>
<feature type="non-terminal residue" evidence="7">
    <location>
        <position position="421"/>
    </location>
</feature>
<evidence type="ECO:0000256" key="2">
    <source>
        <dbReference type="ARBA" id="ARBA00012120"/>
    </source>
</evidence>
<evidence type="ECO:0000256" key="3">
    <source>
        <dbReference type="ARBA" id="ARBA00022679"/>
    </source>
</evidence>
<keyword evidence="8" id="KW-1185">Reference proteome</keyword>
<keyword evidence="5" id="KW-0521">NADP</keyword>
<dbReference type="Pfam" id="PF20143">
    <property type="entry name" value="NAD_kinase_C"/>
    <property type="match status" value="1"/>
</dbReference>
<dbReference type="PANTHER" id="PTHR20275">
    <property type="entry name" value="NAD KINASE"/>
    <property type="match status" value="1"/>
</dbReference>
<dbReference type="SUPFAM" id="SSF111331">
    <property type="entry name" value="NAD kinase/diacylglycerol kinase-like"/>
    <property type="match status" value="1"/>
</dbReference>
<sequence>MSDKIEIDVEPEYSEYAINLCETYLNRDYRIYQYTNLNNPQVKQNVYIHLNGNNLLLNRLHDISSIIFRLCIVTFSHQHINYDYKNEDVYLDFNLTPNFSIFDVKIQGKKKKGGLQVDENTVLCYLKKGNDIITKIYACIVGKLIDFNDKLQENPKNFNSYKTVKMTDIPLKWDKPVKNVLIVTKRHAELIDALCEITEYIIKDKNKKVYVDTSVLSGFVKSQKMLDMSNNLGHQFVGISKHEQEMLDKIDLVITLGGDGTVIYAASLFQHKSPPPIATFHFGSLGFMANMKYSEYQKTLSDIFEGNRLSLIKRERISAVIHNKSNKVKDKYVVLNDVVVNRGIDPFLSHLDLIVNDKMVTSVQGDGLIISTPSGSTAYSAAAGASMVHPSVSSILIVPICPHSLSFRPIIIPSYVEIKVN</sequence>
<dbReference type="InterPro" id="IPR002504">
    <property type="entry name" value="NADK"/>
</dbReference>
<dbReference type="GO" id="GO:0019674">
    <property type="term" value="P:NAD+ metabolic process"/>
    <property type="evidence" value="ECO:0007669"/>
    <property type="project" value="InterPro"/>
</dbReference>
<comment type="caution">
    <text evidence="7">The sequence shown here is derived from an EMBL/GenBank/DDBJ whole genome shotgun (WGS) entry which is preliminary data.</text>
</comment>
<gene>
    <name evidence="7" type="ORF">A3Q56_07391</name>
</gene>
<evidence type="ECO:0000256" key="6">
    <source>
        <dbReference type="ARBA" id="ARBA00023027"/>
    </source>
</evidence>
<dbReference type="InterPro" id="IPR017438">
    <property type="entry name" value="ATP-NAD_kinase_N"/>
</dbReference>
<dbReference type="InterPro" id="IPR017437">
    <property type="entry name" value="ATP-NAD_kinase_PpnK-typ_C"/>
</dbReference>
<evidence type="ECO:0000256" key="4">
    <source>
        <dbReference type="ARBA" id="ARBA00022777"/>
    </source>
</evidence>
<evidence type="ECO:0000313" key="8">
    <source>
        <dbReference type="Proteomes" id="UP000078046"/>
    </source>
</evidence>
<evidence type="ECO:0000256" key="5">
    <source>
        <dbReference type="ARBA" id="ARBA00022857"/>
    </source>
</evidence>
<dbReference type="InterPro" id="IPR016064">
    <property type="entry name" value="NAD/diacylglycerol_kinase_sf"/>
</dbReference>
<reference evidence="7 8" key="1">
    <citation type="submission" date="2016-04" db="EMBL/GenBank/DDBJ databases">
        <title>The genome of Intoshia linei affirms orthonectids as highly simplified spiralians.</title>
        <authorList>
            <person name="Mikhailov K.V."/>
            <person name="Slusarev G.S."/>
            <person name="Nikitin M.A."/>
            <person name="Logacheva M.D."/>
            <person name="Penin A."/>
            <person name="Aleoshin V."/>
            <person name="Panchin Y.V."/>
        </authorList>
    </citation>
    <scope>NUCLEOTIDE SEQUENCE [LARGE SCALE GENOMIC DNA]</scope>
    <source>
        <strain evidence="7">Intl2013</strain>
        <tissue evidence="7">Whole animal</tissue>
    </source>
</reference>
<name>A0A177ASA4_9BILA</name>
<dbReference type="Pfam" id="PF01513">
    <property type="entry name" value="NAD_kinase"/>
    <property type="match status" value="1"/>
</dbReference>
<proteinExistence type="inferred from homology"/>
<dbReference type="Gene3D" id="2.60.200.30">
    <property type="entry name" value="Probable inorganic polyphosphate/atp-NAD kinase, domain 2"/>
    <property type="match status" value="1"/>
</dbReference>
<dbReference type="PANTHER" id="PTHR20275:SF0">
    <property type="entry name" value="NAD KINASE"/>
    <property type="match status" value="1"/>
</dbReference>
<dbReference type="Proteomes" id="UP000078046">
    <property type="component" value="Unassembled WGS sequence"/>
</dbReference>
<dbReference type="EMBL" id="LWCA01001555">
    <property type="protein sequence ID" value="OAF64886.1"/>
    <property type="molecule type" value="Genomic_DNA"/>
</dbReference>
<organism evidence="7 8">
    <name type="scientific">Intoshia linei</name>
    <dbReference type="NCBI Taxonomy" id="1819745"/>
    <lineage>
        <taxon>Eukaryota</taxon>
        <taxon>Metazoa</taxon>
        <taxon>Spiralia</taxon>
        <taxon>Lophotrochozoa</taxon>
        <taxon>Mesozoa</taxon>
        <taxon>Orthonectida</taxon>
        <taxon>Rhopaluridae</taxon>
        <taxon>Intoshia</taxon>
    </lineage>
</organism>
<comment type="similarity">
    <text evidence="1">Belongs to the NAD kinase family.</text>
</comment>
<evidence type="ECO:0000313" key="7">
    <source>
        <dbReference type="EMBL" id="OAF64886.1"/>
    </source>
</evidence>
<dbReference type="EC" id="2.7.1.23" evidence="2"/>
<dbReference type="GO" id="GO:0003951">
    <property type="term" value="F:NAD+ kinase activity"/>
    <property type="evidence" value="ECO:0007669"/>
    <property type="project" value="UniProtKB-EC"/>
</dbReference>